<reference evidence="6" key="1">
    <citation type="journal article" date="2019" name="Curr. Biol.">
        <title>Genome Sequence of Striga asiatica Provides Insight into the Evolution of Plant Parasitism.</title>
        <authorList>
            <person name="Yoshida S."/>
            <person name="Kim S."/>
            <person name="Wafula E.K."/>
            <person name="Tanskanen J."/>
            <person name="Kim Y.M."/>
            <person name="Honaas L."/>
            <person name="Yang Z."/>
            <person name="Spallek T."/>
            <person name="Conn C.E."/>
            <person name="Ichihashi Y."/>
            <person name="Cheong K."/>
            <person name="Cui S."/>
            <person name="Der J.P."/>
            <person name="Gundlach H."/>
            <person name="Jiao Y."/>
            <person name="Hori C."/>
            <person name="Ishida J.K."/>
            <person name="Kasahara H."/>
            <person name="Kiba T."/>
            <person name="Kim M.S."/>
            <person name="Koo N."/>
            <person name="Laohavisit A."/>
            <person name="Lee Y.H."/>
            <person name="Lumba S."/>
            <person name="McCourt P."/>
            <person name="Mortimer J.C."/>
            <person name="Mutuku J.M."/>
            <person name="Nomura T."/>
            <person name="Sasaki-Sekimoto Y."/>
            <person name="Seto Y."/>
            <person name="Wang Y."/>
            <person name="Wakatake T."/>
            <person name="Sakakibara H."/>
            <person name="Demura T."/>
            <person name="Yamaguchi S."/>
            <person name="Yoneyama K."/>
            <person name="Manabe R.I."/>
            <person name="Nelson D.C."/>
            <person name="Schulman A.H."/>
            <person name="Timko M.P."/>
            <person name="dePamphilis C.W."/>
            <person name="Choi D."/>
            <person name="Shirasu K."/>
        </authorList>
    </citation>
    <scope>NUCLEOTIDE SEQUENCE [LARGE SCALE GENOMIC DNA]</scope>
    <source>
        <strain evidence="6">cv. UVA1</strain>
    </source>
</reference>
<dbReference type="AlphaFoldDB" id="A0A5A7PPS8"/>
<dbReference type="InterPro" id="IPR039764">
    <property type="entry name" value="HABP4/SERBP1-like"/>
</dbReference>
<keyword evidence="6" id="KW-1185">Reference proteome</keyword>
<feature type="region of interest" description="Disordered" evidence="3">
    <location>
        <begin position="107"/>
        <end position="299"/>
    </location>
</feature>
<dbReference type="Proteomes" id="UP000325081">
    <property type="component" value="Unassembled WGS sequence"/>
</dbReference>
<feature type="compositionally biased region" description="Basic and acidic residues" evidence="3">
    <location>
        <begin position="189"/>
        <end position="204"/>
    </location>
</feature>
<dbReference type="PANTHER" id="PTHR12299">
    <property type="entry name" value="HYALURONIC ACID-BINDING PROTEIN 4"/>
    <property type="match status" value="1"/>
</dbReference>
<evidence type="ECO:0000313" key="5">
    <source>
        <dbReference type="EMBL" id="GER34764.1"/>
    </source>
</evidence>
<comment type="caution">
    <text evidence="5">The sequence shown here is derived from an EMBL/GenBank/DDBJ whole genome shotgun (WGS) entry which is preliminary data.</text>
</comment>
<dbReference type="GO" id="GO:0003729">
    <property type="term" value="F:mRNA binding"/>
    <property type="evidence" value="ECO:0007669"/>
    <property type="project" value="TreeGrafter"/>
</dbReference>
<feature type="compositionally biased region" description="Basic and acidic residues" evidence="3">
    <location>
        <begin position="263"/>
        <end position="284"/>
    </location>
</feature>
<dbReference type="GO" id="GO:0005737">
    <property type="term" value="C:cytoplasm"/>
    <property type="evidence" value="ECO:0007669"/>
    <property type="project" value="UniProtKB-SubCell"/>
</dbReference>
<feature type="region of interest" description="Disordered" evidence="3">
    <location>
        <begin position="375"/>
        <end position="422"/>
    </location>
</feature>
<dbReference type="OrthoDB" id="784393at2759"/>
<accession>A0A5A7PPS8</accession>
<organism evidence="5 6">
    <name type="scientific">Striga asiatica</name>
    <name type="common">Asiatic witchweed</name>
    <name type="synonym">Buchnera asiatica</name>
    <dbReference type="NCBI Taxonomy" id="4170"/>
    <lineage>
        <taxon>Eukaryota</taxon>
        <taxon>Viridiplantae</taxon>
        <taxon>Streptophyta</taxon>
        <taxon>Embryophyta</taxon>
        <taxon>Tracheophyta</taxon>
        <taxon>Spermatophyta</taxon>
        <taxon>Magnoliopsida</taxon>
        <taxon>eudicotyledons</taxon>
        <taxon>Gunneridae</taxon>
        <taxon>Pentapetalae</taxon>
        <taxon>asterids</taxon>
        <taxon>lamiids</taxon>
        <taxon>Lamiales</taxon>
        <taxon>Orobanchaceae</taxon>
        <taxon>Buchnereae</taxon>
        <taxon>Striga</taxon>
    </lineage>
</organism>
<feature type="compositionally biased region" description="Basic and acidic residues" evidence="3">
    <location>
        <begin position="117"/>
        <end position="130"/>
    </location>
</feature>
<dbReference type="PANTHER" id="PTHR12299:SF78">
    <property type="entry name" value="RGG REPEATS NUCLEAR RNA BINDING PROTEIN C"/>
    <property type="match status" value="1"/>
</dbReference>
<dbReference type="GO" id="GO:0005634">
    <property type="term" value="C:nucleus"/>
    <property type="evidence" value="ECO:0007669"/>
    <property type="project" value="TreeGrafter"/>
</dbReference>
<feature type="compositionally biased region" description="Gly residues" evidence="3">
    <location>
        <begin position="151"/>
        <end position="163"/>
    </location>
</feature>
<feature type="domain" description="Hyaluronan/mRNA-binding protein" evidence="4">
    <location>
        <begin position="228"/>
        <end position="325"/>
    </location>
</feature>
<dbReference type="Pfam" id="PF09598">
    <property type="entry name" value="Stm1_N"/>
    <property type="match status" value="1"/>
</dbReference>
<sequence length="422" mass="46164">MRKWALESPNKQATQKYFTFNGPHALQVQYKFYCRSIVTYNAPAPTQSPSALGAHTFSSESQPLDPGFLYWLTLFIFEFEEMATLNPFGLLGDDDAEDPSLLLAAQKKAPAPAPAQPKKDPAKAKPEAKLPTKPAPPAQAVRELRNEGPRGGRGGARGRGGRGYNNRETLDSENAFGNSNGFSGGYSKPSEDGDGGKASSERRPYGGPRGGFRGGRRGGFNNEETFDGRRLNEFKREGSGRGNWGTPTDEIIPETEEPINEVKNVEAEKEPGQEDAGDAKKDAPANEQEEAEPEEKEMTLEEYEKVLEEKRKALVALKAEERKVNVDKELESMQILSNKKNDDEVFIKLGSDKDKRKEAAEKAKKSVSINEFLKPTNGENYYRGGGRGRGRGRGGRGSVGNDHGLRAPAIEDVGQFPSLGGK</sequence>
<dbReference type="Pfam" id="PF04774">
    <property type="entry name" value="HABP4_PAI-RBP1"/>
    <property type="match status" value="1"/>
</dbReference>
<name>A0A5A7PPS8_STRAF</name>
<evidence type="ECO:0000313" key="6">
    <source>
        <dbReference type="Proteomes" id="UP000325081"/>
    </source>
</evidence>
<evidence type="ECO:0000256" key="3">
    <source>
        <dbReference type="SAM" id="MobiDB-lite"/>
    </source>
</evidence>
<dbReference type="EMBL" id="BKCP01004949">
    <property type="protein sequence ID" value="GER34764.1"/>
    <property type="molecule type" value="Genomic_DNA"/>
</dbReference>
<evidence type="ECO:0000259" key="4">
    <source>
        <dbReference type="SMART" id="SM01233"/>
    </source>
</evidence>
<protein>
    <submittedName>
        <fullName evidence="5">Nuclear RNA binding protein-like</fullName>
    </submittedName>
</protein>
<feature type="compositionally biased region" description="Basic and acidic residues" evidence="3">
    <location>
        <begin position="226"/>
        <end position="239"/>
    </location>
</feature>
<gene>
    <name evidence="5" type="ORF">STAS_11015</name>
</gene>
<dbReference type="InterPro" id="IPR019084">
    <property type="entry name" value="STM1-like_N"/>
</dbReference>
<comment type="subcellular location">
    <subcellularLocation>
        <location evidence="1">Cytoplasm</location>
    </subcellularLocation>
</comment>
<keyword evidence="2" id="KW-0963">Cytoplasm</keyword>
<evidence type="ECO:0000256" key="2">
    <source>
        <dbReference type="ARBA" id="ARBA00022490"/>
    </source>
</evidence>
<proteinExistence type="predicted"/>
<dbReference type="InterPro" id="IPR006861">
    <property type="entry name" value="HABP4_PAIRBP1-bd"/>
</dbReference>
<dbReference type="SMART" id="SM01233">
    <property type="entry name" value="HABP4_PAI-RBP1"/>
    <property type="match status" value="1"/>
</dbReference>
<evidence type="ECO:0000256" key="1">
    <source>
        <dbReference type="ARBA" id="ARBA00004496"/>
    </source>
</evidence>